<dbReference type="Pfam" id="PF02736">
    <property type="entry name" value="Myosin_N"/>
    <property type="match status" value="1"/>
</dbReference>
<evidence type="ECO:0000313" key="4">
    <source>
        <dbReference type="EMBL" id="KAL2531224.1"/>
    </source>
</evidence>
<name>A0ABD1V1N0_9LAMI</name>
<feature type="domain" description="Myosin N-terminal SH3-like" evidence="3">
    <location>
        <begin position="108"/>
        <end position="152"/>
    </location>
</feature>
<reference evidence="5" key="1">
    <citation type="submission" date="2024-07" db="EMBL/GenBank/DDBJ databases">
        <title>Two chromosome-level genome assemblies of Korean endemic species Abeliophyllum distichum and Forsythia ovata (Oleaceae).</title>
        <authorList>
            <person name="Jang H."/>
        </authorList>
    </citation>
    <scope>NUCLEOTIDE SEQUENCE [LARGE SCALE GENOMIC DNA]</scope>
</reference>
<dbReference type="EMBL" id="JBFOLK010000002">
    <property type="protein sequence ID" value="KAL2531224.1"/>
    <property type="molecule type" value="Genomic_DNA"/>
</dbReference>
<keyword evidence="5" id="KW-1185">Reference proteome</keyword>
<dbReference type="GO" id="GO:0005524">
    <property type="term" value="F:ATP binding"/>
    <property type="evidence" value="ECO:0007669"/>
    <property type="project" value="UniProtKB-KW"/>
</dbReference>
<keyword evidence="2" id="KW-0067">ATP-binding</keyword>
<evidence type="ECO:0000256" key="1">
    <source>
        <dbReference type="ARBA" id="ARBA00022741"/>
    </source>
</evidence>
<evidence type="ECO:0000259" key="3">
    <source>
        <dbReference type="PROSITE" id="PS51844"/>
    </source>
</evidence>
<dbReference type="InterPro" id="IPR004009">
    <property type="entry name" value="SH3_Myosin"/>
</dbReference>
<proteinExistence type="predicted"/>
<protein>
    <submittedName>
        <fullName evidence="4">Kinesin-like protein</fullName>
    </submittedName>
</protein>
<organism evidence="4 5">
    <name type="scientific">Abeliophyllum distichum</name>
    <dbReference type="NCBI Taxonomy" id="126358"/>
    <lineage>
        <taxon>Eukaryota</taxon>
        <taxon>Viridiplantae</taxon>
        <taxon>Streptophyta</taxon>
        <taxon>Embryophyta</taxon>
        <taxon>Tracheophyta</taxon>
        <taxon>Spermatophyta</taxon>
        <taxon>Magnoliopsida</taxon>
        <taxon>eudicotyledons</taxon>
        <taxon>Gunneridae</taxon>
        <taxon>Pentapetalae</taxon>
        <taxon>asterids</taxon>
        <taxon>lamiids</taxon>
        <taxon>Lamiales</taxon>
        <taxon>Oleaceae</taxon>
        <taxon>Forsythieae</taxon>
        <taxon>Abeliophyllum</taxon>
    </lineage>
</organism>
<evidence type="ECO:0000313" key="5">
    <source>
        <dbReference type="Proteomes" id="UP001604336"/>
    </source>
</evidence>
<dbReference type="PROSITE" id="PS51844">
    <property type="entry name" value="SH3_LIKE"/>
    <property type="match status" value="1"/>
</dbReference>
<dbReference type="Proteomes" id="UP001604336">
    <property type="component" value="Unassembled WGS sequence"/>
</dbReference>
<evidence type="ECO:0000256" key="2">
    <source>
        <dbReference type="ARBA" id="ARBA00022840"/>
    </source>
</evidence>
<keyword evidence="1" id="KW-0547">Nucleotide-binding</keyword>
<dbReference type="SUPFAM" id="SSF50084">
    <property type="entry name" value="Myosin S1 fragment, N-terminal domain"/>
    <property type="match status" value="1"/>
</dbReference>
<gene>
    <name evidence="4" type="ORF">Adt_04575</name>
</gene>
<dbReference type="AlphaFoldDB" id="A0ABD1V1N0"/>
<accession>A0ABD1V1N0</accession>
<comment type="caution">
    <text evidence="4">The sequence shown here is derived from an EMBL/GenBank/DDBJ whole genome shotgun (WGS) entry which is preliminary data.</text>
</comment>
<sequence>MELLLQKCANTDETALKQWQRTQESLNDKGSQHAATIASHVRSICDSNEQHDTEINSARVMAEEDITKNSENIVQCLGGKFSVQRKSIGFASKIPTYVPMLVSPVNIIVGSHVWVEDPVLAWIDGEVTRLDGQDVHVKTTNGKKVSAQILSA</sequence>